<evidence type="ECO:0000256" key="3">
    <source>
        <dbReference type="ARBA" id="ARBA00023163"/>
    </source>
</evidence>
<dbReference type="GO" id="GO:0000976">
    <property type="term" value="F:transcription cis-regulatory region binding"/>
    <property type="evidence" value="ECO:0007669"/>
    <property type="project" value="TreeGrafter"/>
</dbReference>
<dbReference type="Pfam" id="PF00392">
    <property type="entry name" value="GntR"/>
    <property type="match status" value="1"/>
</dbReference>
<sequence>MTSLPLYKQIQNDIKNMYAEGKLRDGDRIPSEKELADQYNVSQITSKNALIGLMEEGFVVRIKGKGTFIKGDGAYQQKLLAGNSAGQPQGRGTIGLIMPLLGNRVGLQFVNWIEYYSNEAGYDLMLRITRESAEEETKAIEAFLRKGVQGMIIFPVEQENYNESILRLSLEKKPLVLLDRYLKEIRTYSVSSDNVNGACAAVDELLEEGHRAIAYITLENTNSATDERAQGFEKAFQTRGIPIHKKLWCVIPLRTFYSEEAYEQIFEFLQQNSEITAVFTVNTVLAQLTYKALKRLGRTVPDSVKLVTFDFPDLDHVSWVQQNEQEMCRQTLQLLLEQMQGVYEPRREVVPVKLIRGTQASSE</sequence>
<dbReference type="CDD" id="cd07377">
    <property type="entry name" value="WHTH_GntR"/>
    <property type="match status" value="1"/>
</dbReference>
<proteinExistence type="predicted"/>
<keyword evidence="3" id="KW-0804">Transcription</keyword>
<comment type="caution">
    <text evidence="5">The sequence shown here is derived from an EMBL/GenBank/DDBJ whole genome shotgun (WGS) entry which is preliminary data.</text>
</comment>
<dbReference type="PROSITE" id="PS50949">
    <property type="entry name" value="HTH_GNTR"/>
    <property type="match status" value="1"/>
</dbReference>
<dbReference type="InterPro" id="IPR036388">
    <property type="entry name" value="WH-like_DNA-bd_sf"/>
</dbReference>
<dbReference type="Gene3D" id="1.10.10.10">
    <property type="entry name" value="Winged helix-like DNA-binding domain superfamily/Winged helix DNA-binding domain"/>
    <property type="match status" value="1"/>
</dbReference>
<feature type="domain" description="HTH gntR-type" evidence="4">
    <location>
        <begin position="4"/>
        <end position="72"/>
    </location>
</feature>
<evidence type="ECO:0000313" key="5">
    <source>
        <dbReference type="EMBL" id="RKN86368.1"/>
    </source>
</evidence>
<dbReference type="PRINTS" id="PR00035">
    <property type="entry name" value="HTHGNTR"/>
</dbReference>
<dbReference type="InterPro" id="IPR046335">
    <property type="entry name" value="LacI/GalR-like_sensor"/>
</dbReference>
<dbReference type="RefSeq" id="WP_120746059.1">
    <property type="nucleotide sequence ID" value="NZ_RBAH01000002.1"/>
</dbReference>
<organism evidence="5 6">
    <name type="scientific">Paenibacillus ginsengarvi</name>
    <dbReference type="NCBI Taxonomy" id="400777"/>
    <lineage>
        <taxon>Bacteria</taxon>
        <taxon>Bacillati</taxon>
        <taxon>Bacillota</taxon>
        <taxon>Bacilli</taxon>
        <taxon>Bacillales</taxon>
        <taxon>Paenibacillaceae</taxon>
        <taxon>Paenibacillus</taxon>
    </lineage>
</organism>
<name>A0A3B0CNV9_9BACL</name>
<dbReference type="PANTHER" id="PTHR30146">
    <property type="entry name" value="LACI-RELATED TRANSCRIPTIONAL REPRESSOR"/>
    <property type="match status" value="1"/>
</dbReference>
<dbReference type="SUPFAM" id="SSF46785">
    <property type="entry name" value="Winged helix' DNA-binding domain"/>
    <property type="match status" value="1"/>
</dbReference>
<dbReference type="SMART" id="SM00345">
    <property type="entry name" value="HTH_GNTR"/>
    <property type="match status" value="1"/>
</dbReference>
<dbReference type="InterPro" id="IPR036390">
    <property type="entry name" value="WH_DNA-bd_sf"/>
</dbReference>
<dbReference type="InterPro" id="IPR000524">
    <property type="entry name" value="Tscrpt_reg_HTH_GntR"/>
</dbReference>
<keyword evidence="6" id="KW-1185">Reference proteome</keyword>
<keyword evidence="1" id="KW-0805">Transcription regulation</keyword>
<dbReference type="PANTHER" id="PTHR30146:SF109">
    <property type="entry name" value="HTH-TYPE TRANSCRIPTIONAL REGULATOR GALS"/>
    <property type="match status" value="1"/>
</dbReference>
<evidence type="ECO:0000256" key="2">
    <source>
        <dbReference type="ARBA" id="ARBA00023125"/>
    </source>
</evidence>
<dbReference type="EMBL" id="RBAH01000002">
    <property type="protein sequence ID" value="RKN86368.1"/>
    <property type="molecule type" value="Genomic_DNA"/>
</dbReference>
<evidence type="ECO:0000313" key="6">
    <source>
        <dbReference type="Proteomes" id="UP000282311"/>
    </source>
</evidence>
<dbReference type="CDD" id="cd06267">
    <property type="entry name" value="PBP1_LacI_sugar_binding-like"/>
    <property type="match status" value="1"/>
</dbReference>
<reference evidence="5 6" key="1">
    <citation type="journal article" date="2007" name="Int. J. Syst. Evol. Microbiol.">
        <title>Paenibacillus ginsengarvi sp. nov., isolated from soil from ginseng cultivation.</title>
        <authorList>
            <person name="Yoon M.H."/>
            <person name="Ten L.N."/>
            <person name="Im W.T."/>
        </authorList>
    </citation>
    <scope>NUCLEOTIDE SEQUENCE [LARGE SCALE GENOMIC DNA]</scope>
    <source>
        <strain evidence="5 6">KCTC 13059</strain>
    </source>
</reference>
<dbReference type="Proteomes" id="UP000282311">
    <property type="component" value="Unassembled WGS sequence"/>
</dbReference>
<dbReference type="SUPFAM" id="SSF53822">
    <property type="entry name" value="Periplasmic binding protein-like I"/>
    <property type="match status" value="1"/>
</dbReference>
<dbReference type="OrthoDB" id="9799482at2"/>
<protein>
    <submittedName>
        <fullName evidence="5">GntR family transcriptional regulator</fullName>
    </submittedName>
</protein>
<dbReference type="AlphaFoldDB" id="A0A3B0CNV9"/>
<accession>A0A3B0CNV9</accession>
<gene>
    <name evidence="5" type="ORF">D7M11_04975</name>
</gene>
<evidence type="ECO:0000259" key="4">
    <source>
        <dbReference type="PROSITE" id="PS50949"/>
    </source>
</evidence>
<keyword evidence="2" id="KW-0238">DNA-binding</keyword>
<dbReference type="Pfam" id="PF13377">
    <property type="entry name" value="Peripla_BP_3"/>
    <property type="match status" value="1"/>
</dbReference>
<dbReference type="Gene3D" id="3.40.50.2300">
    <property type="match status" value="2"/>
</dbReference>
<dbReference type="InterPro" id="IPR028082">
    <property type="entry name" value="Peripla_BP_I"/>
</dbReference>
<dbReference type="GO" id="GO:0003700">
    <property type="term" value="F:DNA-binding transcription factor activity"/>
    <property type="evidence" value="ECO:0007669"/>
    <property type="project" value="InterPro"/>
</dbReference>
<evidence type="ECO:0000256" key="1">
    <source>
        <dbReference type="ARBA" id="ARBA00023015"/>
    </source>
</evidence>